<dbReference type="InterPro" id="IPR011009">
    <property type="entry name" value="Kinase-like_dom_sf"/>
</dbReference>
<dbReference type="OrthoDB" id="333495at2759"/>
<dbReference type="Proteomes" id="UP000187209">
    <property type="component" value="Unassembled WGS sequence"/>
</dbReference>
<dbReference type="Pfam" id="PF00069">
    <property type="entry name" value="Pkinase"/>
    <property type="match status" value="1"/>
</dbReference>
<evidence type="ECO:0000259" key="1">
    <source>
        <dbReference type="PROSITE" id="PS50011"/>
    </source>
</evidence>
<reference evidence="2 3" key="1">
    <citation type="submission" date="2016-11" db="EMBL/GenBank/DDBJ databases">
        <title>The macronuclear genome of Stentor coeruleus: a giant cell with tiny introns.</title>
        <authorList>
            <person name="Slabodnick M."/>
            <person name="Ruby J.G."/>
            <person name="Reiff S.B."/>
            <person name="Swart E.C."/>
            <person name="Gosai S."/>
            <person name="Prabakaran S."/>
            <person name="Witkowska E."/>
            <person name="Larue G.E."/>
            <person name="Fisher S."/>
            <person name="Freeman R.M."/>
            <person name="Gunawardena J."/>
            <person name="Chu W."/>
            <person name="Stover N.A."/>
            <person name="Gregory B.D."/>
            <person name="Nowacki M."/>
            <person name="Derisi J."/>
            <person name="Roy S.W."/>
            <person name="Marshall W.F."/>
            <person name="Sood P."/>
        </authorList>
    </citation>
    <scope>NUCLEOTIDE SEQUENCE [LARGE SCALE GENOMIC DNA]</scope>
    <source>
        <strain evidence="2">WM001</strain>
    </source>
</reference>
<dbReference type="GO" id="GO:0005524">
    <property type="term" value="F:ATP binding"/>
    <property type="evidence" value="ECO:0007669"/>
    <property type="project" value="InterPro"/>
</dbReference>
<feature type="domain" description="Protein kinase" evidence="1">
    <location>
        <begin position="1"/>
        <end position="274"/>
    </location>
</feature>
<dbReference type="PROSITE" id="PS50011">
    <property type="entry name" value="PROTEIN_KINASE_DOM"/>
    <property type="match status" value="1"/>
</dbReference>
<dbReference type="PANTHER" id="PTHR48015">
    <property type="entry name" value="SERINE/THREONINE-PROTEIN KINASE TAO"/>
    <property type="match status" value="1"/>
</dbReference>
<dbReference type="PROSITE" id="PS00108">
    <property type="entry name" value="PROTEIN_KINASE_ST"/>
    <property type="match status" value="1"/>
</dbReference>
<dbReference type="GO" id="GO:0005737">
    <property type="term" value="C:cytoplasm"/>
    <property type="evidence" value="ECO:0007669"/>
    <property type="project" value="TreeGrafter"/>
</dbReference>
<accession>A0A1R2BSE2</accession>
<name>A0A1R2BSE2_9CILI</name>
<dbReference type="SMART" id="SM00220">
    <property type="entry name" value="S_TKc"/>
    <property type="match status" value="1"/>
</dbReference>
<dbReference type="GO" id="GO:0000165">
    <property type="term" value="P:MAPK cascade"/>
    <property type="evidence" value="ECO:0007669"/>
    <property type="project" value="TreeGrafter"/>
</dbReference>
<protein>
    <recommendedName>
        <fullName evidence="1">Protein kinase domain-containing protein</fullName>
    </recommendedName>
</protein>
<dbReference type="Gene3D" id="1.10.510.10">
    <property type="entry name" value="Transferase(Phosphotransferase) domain 1"/>
    <property type="match status" value="1"/>
</dbReference>
<dbReference type="PANTHER" id="PTHR48015:SF25">
    <property type="entry name" value="SERINE_THREONINE-PROTEIN KINASE FLR-4"/>
    <property type="match status" value="1"/>
</dbReference>
<dbReference type="GO" id="GO:0004674">
    <property type="term" value="F:protein serine/threonine kinase activity"/>
    <property type="evidence" value="ECO:0007669"/>
    <property type="project" value="TreeGrafter"/>
</dbReference>
<proteinExistence type="predicted"/>
<gene>
    <name evidence="2" type="ORF">SteCoe_20385</name>
</gene>
<dbReference type="InterPro" id="IPR050285">
    <property type="entry name" value="STE20_Ser/Thr_kinase"/>
</dbReference>
<dbReference type="InterPro" id="IPR008271">
    <property type="entry name" value="Ser/Thr_kinase_AS"/>
</dbReference>
<dbReference type="CDD" id="cd00180">
    <property type="entry name" value="PKc"/>
    <property type="match status" value="1"/>
</dbReference>
<dbReference type="SUPFAM" id="SSF56112">
    <property type="entry name" value="Protein kinase-like (PK-like)"/>
    <property type="match status" value="1"/>
</dbReference>
<dbReference type="GO" id="GO:0043408">
    <property type="term" value="P:regulation of MAPK cascade"/>
    <property type="evidence" value="ECO:0007669"/>
    <property type="project" value="TreeGrafter"/>
</dbReference>
<keyword evidence="3" id="KW-1185">Reference proteome</keyword>
<dbReference type="InterPro" id="IPR000719">
    <property type="entry name" value="Prot_kinase_dom"/>
</dbReference>
<evidence type="ECO:0000313" key="3">
    <source>
        <dbReference type="Proteomes" id="UP000187209"/>
    </source>
</evidence>
<dbReference type="AlphaFoldDB" id="A0A1R2BSE2"/>
<evidence type="ECO:0000313" key="2">
    <source>
        <dbReference type="EMBL" id="OMJ79577.1"/>
    </source>
</evidence>
<comment type="caution">
    <text evidence="2">The sequence shown here is derived from an EMBL/GenBank/DDBJ whole genome shotgun (WGS) entry which is preliminary data.</text>
</comment>
<organism evidence="2 3">
    <name type="scientific">Stentor coeruleus</name>
    <dbReference type="NCBI Taxonomy" id="5963"/>
    <lineage>
        <taxon>Eukaryota</taxon>
        <taxon>Sar</taxon>
        <taxon>Alveolata</taxon>
        <taxon>Ciliophora</taxon>
        <taxon>Postciliodesmatophora</taxon>
        <taxon>Heterotrichea</taxon>
        <taxon>Heterotrichida</taxon>
        <taxon>Stentoridae</taxon>
        <taxon>Stentor</taxon>
    </lineage>
</organism>
<sequence>MISDDFYYSRYQNLNYTKKNSKTNIQAVRFKQWNEFESRPRDAVLKITTYHKNCENEVKILKEASAIEENVVKYYYSYRKLDEFFIFMEYCHRGSLNDFIEVLKKQHIHLDQDKLISMCLKMLKILENLHNHNIYHRDIKPDNILVTDKEILKFGDLGESKITTDDRNTIKGTVIYMSPYLKNIYSNKKCYFVSKHDINPAREDIWSLGKTFVELALASSHLDFSKMNISQIQTYVSNQLASTSKYNYWFIYALLEMLNSYNKILFSPINLYTK</sequence>
<dbReference type="EMBL" id="MPUH01000464">
    <property type="protein sequence ID" value="OMJ79577.1"/>
    <property type="molecule type" value="Genomic_DNA"/>
</dbReference>